<accession>A0AA39HFC0</accession>
<gene>
    <name evidence="1" type="ORF">QR680_017052</name>
</gene>
<sequence>MRSRITWICVGRRHVRRTVGDRTSANDNGNYREFFVDNAHLQLLPITVYGHLEVGFAEWHVRFALVTTMTSHHVAAVEVAATIGEGRNASPVVGFRVR</sequence>
<proteinExistence type="predicted"/>
<keyword evidence="2" id="KW-1185">Reference proteome</keyword>
<protein>
    <submittedName>
        <fullName evidence="1">Uncharacterized protein</fullName>
    </submittedName>
</protein>
<name>A0AA39HFC0_9BILA</name>
<dbReference type="AlphaFoldDB" id="A0AA39HFC0"/>
<reference evidence="1" key="1">
    <citation type="submission" date="2023-06" db="EMBL/GenBank/DDBJ databases">
        <title>Genomic analysis of the entomopathogenic nematode Steinernema hermaphroditum.</title>
        <authorList>
            <person name="Schwarz E.M."/>
            <person name="Heppert J.K."/>
            <person name="Baniya A."/>
            <person name="Schwartz H.T."/>
            <person name="Tan C.-H."/>
            <person name="Antoshechkin I."/>
            <person name="Sternberg P.W."/>
            <person name="Goodrich-Blair H."/>
            <person name="Dillman A.R."/>
        </authorList>
    </citation>
    <scope>NUCLEOTIDE SEQUENCE</scope>
    <source>
        <strain evidence="1">PS9179</strain>
        <tissue evidence="1">Whole animal</tissue>
    </source>
</reference>
<organism evidence="1 2">
    <name type="scientific">Steinernema hermaphroditum</name>
    <dbReference type="NCBI Taxonomy" id="289476"/>
    <lineage>
        <taxon>Eukaryota</taxon>
        <taxon>Metazoa</taxon>
        <taxon>Ecdysozoa</taxon>
        <taxon>Nematoda</taxon>
        <taxon>Chromadorea</taxon>
        <taxon>Rhabditida</taxon>
        <taxon>Tylenchina</taxon>
        <taxon>Panagrolaimomorpha</taxon>
        <taxon>Strongyloidoidea</taxon>
        <taxon>Steinernematidae</taxon>
        <taxon>Steinernema</taxon>
    </lineage>
</organism>
<evidence type="ECO:0000313" key="1">
    <source>
        <dbReference type="EMBL" id="KAK0403659.1"/>
    </source>
</evidence>
<comment type="caution">
    <text evidence="1">The sequence shown here is derived from an EMBL/GenBank/DDBJ whole genome shotgun (WGS) entry which is preliminary data.</text>
</comment>
<dbReference type="Proteomes" id="UP001175271">
    <property type="component" value="Unassembled WGS sequence"/>
</dbReference>
<dbReference type="EMBL" id="JAUCMV010000004">
    <property type="protein sequence ID" value="KAK0403659.1"/>
    <property type="molecule type" value="Genomic_DNA"/>
</dbReference>
<evidence type="ECO:0000313" key="2">
    <source>
        <dbReference type="Proteomes" id="UP001175271"/>
    </source>
</evidence>